<dbReference type="GO" id="GO:0005737">
    <property type="term" value="C:cytoplasm"/>
    <property type="evidence" value="ECO:0007669"/>
    <property type="project" value="TreeGrafter"/>
</dbReference>
<dbReference type="RefSeq" id="XP_013421683.1">
    <property type="nucleotide sequence ID" value="XM_013566229.1"/>
</dbReference>
<organism evidence="3 5">
    <name type="scientific">Lingula anatina</name>
    <name type="common">Brachiopod</name>
    <name type="synonym">Lingula unguis</name>
    <dbReference type="NCBI Taxonomy" id="7574"/>
    <lineage>
        <taxon>Eukaryota</taxon>
        <taxon>Metazoa</taxon>
        <taxon>Spiralia</taxon>
        <taxon>Lophotrochozoa</taxon>
        <taxon>Brachiopoda</taxon>
        <taxon>Linguliformea</taxon>
        <taxon>Lingulata</taxon>
        <taxon>Lingulida</taxon>
        <taxon>Linguloidea</taxon>
        <taxon>Lingulidae</taxon>
        <taxon>Lingula</taxon>
    </lineage>
</organism>
<evidence type="ECO:0000313" key="5">
    <source>
        <dbReference type="RefSeq" id="XP_013421681.1"/>
    </source>
</evidence>
<dbReference type="SMART" id="SM00312">
    <property type="entry name" value="PX"/>
    <property type="match status" value="1"/>
</dbReference>
<dbReference type="RefSeq" id="XP_013421682.1">
    <property type="nucleotide sequence ID" value="XM_013566228.1"/>
</dbReference>
<feature type="compositionally biased region" description="Polar residues" evidence="1">
    <location>
        <begin position="251"/>
        <end position="261"/>
    </location>
</feature>
<accession>A0A1S3KHI1</accession>
<gene>
    <name evidence="4 5 6 7" type="primary">LOC106181751</name>
</gene>
<dbReference type="GO" id="GO:0016176">
    <property type="term" value="F:superoxide-generating NADPH oxidase activator activity"/>
    <property type="evidence" value="ECO:0007669"/>
    <property type="project" value="TreeGrafter"/>
</dbReference>
<evidence type="ECO:0000313" key="3">
    <source>
        <dbReference type="Proteomes" id="UP000085678"/>
    </source>
</evidence>
<dbReference type="InterPro" id="IPR036871">
    <property type="entry name" value="PX_dom_sf"/>
</dbReference>
<dbReference type="GeneID" id="106181751"/>
<feature type="region of interest" description="Disordered" evidence="1">
    <location>
        <begin position="238"/>
        <end position="281"/>
    </location>
</feature>
<dbReference type="InterPro" id="IPR001683">
    <property type="entry name" value="PX_dom"/>
</dbReference>
<feature type="compositionally biased region" description="Low complexity" evidence="1">
    <location>
        <begin position="262"/>
        <end position="281"/>
    </location>
</feature>
<evidence type="ECO:0000256" key="1">
    <source>
        <dbReference type="SAM" id="MobiDB-lite"/>
    </source>
</evidence>
<name>A0A1S3KHI1_LINAN</name>
<dbReference type="Gene3D" id="3.30.1520.10">
    <property type="entry name" value="Phox-like domain"/>
    <property type="match status" value="1"/>
</dbReference>
<evidence type="ECO:0000313" key="7">
    <source>
        <dbReference type="RefSeq" id="XP_013421683.1"/>
    </source>
</evidence>
<dbReference type="OrthoDB" id="10255964at2759"/>
<feature type="compositionally biased region" description="Acidic residues" evidence="1">
    <location>
        <begin position="239"/>
        <end position="250"/>
    </location>
</feature>
<keyword evidence="3" id="KW-1185">Reference proteome</keyword>
<protein>
    <submittedName>
        <fullName evidence="4 5">Uncharacterized protein LOC106181751</fullName>
    </submittedName>
</protein>
<dbReference type="RefSeq" id="XP_013421681.1">
    <property type="nucleotide sequence ID" value="XM_013566227.1"/>
</dbReference>
<dbReference type="AlphaFoldDB" id="A0A1S3KHI1"/>
<feature type="region of interest" description="Disordered" evidence="1">
    <location>
        <begin position="143"/>
        <end position="167"/>
    </location>
</feature>
<sequence>MASNTWDGLSFCNLSIEQASVNGFATIKNAQTGKTDYAFIVEVRWSDERTRFIKRTFSDFLNLQYKLLKCCGNELKAIVVAKKLALLSGRKSMFQRNDSKLAEGREPQLNRFVSQISSLPTQVSQSPLVLSFFESRTTDPKPFKHDSSLHDNQHDDDDDVDYLNGNHDDDDDTDFFIDMTDLMLTEDVDWNMALQPNSPSSSNAIWGSYLDRCPKLLSSSMNDLTIDPFTYTEFAETLSEQEEGVSDTENDSGVQEDTLTESSTSSSLDSISSSSSVNSSS</sequence>
<dbReference type="CDD" id="cd06093">
    <property type="entry name" value="PX_domain"/>
    <property type="match status" value="1"/>
</dbReference>
<dbReference type="SUPFAM" id="SSF64268">
    <property type="entry name" value="PX domain"/>
    <property type="match status" value="1"/>
</dbReference>
<feature type="domain" description="PX" evidence="2">
    <location>
        <begin position="17"/>
        <end position="140"/>
    </location>
</feature>
<evidence type="ECO:0000313" key="6">
    <source>
        <dbReference type="RefSeq" id="XP_013421682.1"/>
    </source>
</evidence>
<dbReference type="KEGG" id="lak:106181751"/>
<evidence type="ECO:0000313" key="4">
    <source>
        <dbReference type="RefSeq" id="XP_013421680.1"/>
    </source>
</evidence>
<dbReference type="PANTHER" id="PTHR15706">
    <property type="entry name" value="SH3 MULTIPLE DOMAIN"/>
    <property type="match status" value="1"/>
</dbReference>
<dbReference type="PANTHER" id="PTHR15706:SF27">
    <property type="entry name" value="PX DOMAIN-CONTAINING PROTEIN"/>
    <property type="match status" value="1"/>
</dbReference>
<proteinExistence type="predicted"/>
<dbReference type="GO" id="GO:0042554">
    <property type="term" value="P:superoxide anion generation"/>
    <property type="evidence" value="ECO:0007669"/>
    <property type="project" value="TreeGrafter"/>
</dbReference>
<dbReference type="Pfam" id="PF00787">
    <property type="entry name" value="PX"/>
    <property type="match status" value="1"/>
</dbReference>
<dbReference type="PROSITE" id="PS50195">
    <property type="entry name" value="PX"/>
    <property type="match status" value="1"/>
</dbReference>
<dbReference type="RefSeq" id="XP_013421680.1">
    <property type="nucleotide sequence ID" value="XM_013566226.1"/>
</dbReference>
<evidence type="ECO:0000259" key="2">
    <source>
        <dbReference type="PROSITE" id="PS50195"/>
    </source>
</evidence>
<dbReference type="Proteomes" id="UP000085678">
    <property type="component" value="Unplaced"/>
</dbReference>
<feature type="compositionally biased region" description="Basic and acidic residues" evidence="1">
    <location>
        <begin position="143"/>
        <end position="153"/>
    </location>
</feature>
<reference evidence="4 5" key="1">
    <citation type="submission" date="2025-04" db="UniProtKB">
        <authorList>
            <consortium name="RefSeq"/>
        </authorList>
    </citation>
    <scope>IDENTIFICATION</scope>
    <source>
        <tissue evidence="4 5">Gonads</tissue>
    </source>
</reference>
<dbReference type="InterPro" id="IPR051228">
    <property type="entry name" value="NADPH_Oxidase/PX-Domain"/>
</dbReference>
<dbReference type="GO" id="GO:0035091">
    <property type="term" value="F:phosphatidylinositol binding"/>
    <property type="evidence" value="ECO:0007669"/>
    <property type="project" value="InterPro"/>
</dbReference>